<keyword evidence="2" id="KW-1185">Reference proteome</keyword>
<dbReference type="EMBL" id="FODS01000061">
    <property type="protein sequence ID" value="SEP26652.1"/>
    <property type="molecule type" value="Genomic_DNA"/>
</dbReference>
<accession>A0A1H8WG64</accession>
<protein>
    <submittedName>
        <fullName evidence="1">DNA-packaging protein gp3</fullName>
    </submittedName>
</protein>
<dbReference type="InterPro" id="IPR032066">
    <property type="entry name" value="GP3_package"/>
</dbReference>
<dbReference type="Proteomes" id="UP000198893">
    <property type="component" value="Unassembled WGS sequence"/>
</dbReference>
<sequence length="103" mass="12231">MDRFFAYVEFVEENPLYEDKIFKTTNGIVRATLRKDRPMTIASFCIFLGVTTQAWRYWRKNRDDLAEAIELIEDATFVYKFERAAVGIFKANIISRELRRVSH</sequence>
<dbReference type="Pfam" id="PF16677">
    <property type="entry name" value="GP3_package"/>
    <property type="match status" value="1"/>
</dbReference>
<reference evidence="1 2" key="1">
    <citation type="submission" date="2016-10" db="EMBL/GenBank/DDBJ databases">
        <authorList>
            <person name="de Groot N.N."/>
        </authorList>
    </citation>
    <scope>NUCLEOTIDE SEQUENCE [LARGE SCALE GENOMIC DNA]</scope>
    <source>
        <strain evidence="1 2">DSM 27842</strain>
    </source>
</reference>
<organism evidence="1 2">
    <name type="scientific">Salinihabitans flavidus</name>
    <dbReference type="NCBI Taxonomy" id="569882"/>
    <lineage>
        <taxon>Bacteria</taxon>
        <taxon>Pseudomonadati</taxon>
        <taxon>Pseudomonadota</taxon>
        <taxon>Alphaproteobacteria</taxon>
        <taxon>Rhodobacterales</taxon>
        <taxon>Roseobacteraceae</taxon>
        <taxon>Salinihabitans</taxon>
    </lineage>
</organism>
<proteinExistence type="predicted"/>
<evidence type="ECO:0000313" key="2">
    <source>
        <dbReference type="Proteomes" id="UP000198893"/>
    </source>
</evidence>
<dbReference type="AlphaFoldDB" id="A0A1H8WG64"/>
<gene>
    <name evidence="1" type="ORF">SAMN04490248_1612</name>
</gene>
<dbReference type="Gene3D" id="1.10.132.80">
    <property type="match status" value="1"/>
</dbReference>
<name>A0A1H8WG64_9RHOB</name>
<evidence type="ECO:0000313" key="1">
    <source>
        <dbReference type="EMBL" id="SEP26652.1"/>
    </source>
</evidence>